<evidence type="ECO:0000259" key="7">
    <source>
        <dbReference type="PROSITE" id="PS51198"/>
    </source>
</evidence>
<keyword evidence="1 5" id="KW-0547">Nucleotide-binding</keyword>
<dbReference type="GO" id="GO:0003677">
    <property type="term" value="F:DNA binding"/>
    <property type="evidence" value="ECO:0007669"/>
    <property type="project" value="InterPro"/>
</dbReference>
<feature type="region of interest" description="Disordered" evidence="6">
    <location>
        <begin position="472"/>
        <end position="491"/>
    </location>
</feature>
<dbReference type="Gene3D" id="3.40.50.300">
    <property type="entry name" value="P-loop containing nucleotide triphosphate hydrolases"/>
    <property type="match status" value="2"/>
</dbReference>
<proteinExistence type="predicted"/>
<feature type="domain" description="UvrD-like helicase ATP-binding" evidence="7">
    <location>
        <begin position="17"/>
        <end position="314"/>
    </location>
</feature>
<dbReference type="GO" id="GO:0043138">
    <property type="term" value="F:3'-5' DNA helicase activity"/>
    <property type="evidence" value="ECO:0007669"/>
    <property type="project" value="TreeGrafter"/>
</dbReference>
<feature type="region of interest" description="Disordered" evidence="6">
    <location>
        <begin position="1"/>
        <end position="42"/>
    </location>
</feature>
<keyword evidence="3 5" id="KW-0347">Helicase</keyword>
<dbReference type="GO" id="GO:0016787">
    <property type="term" value="F:hydrolase activity"/>
    <property type="evidence" value="ECO:0007669"/>
    <property type="project" value="UniProtKB-UniRule"/>
</dbReference>
<protein>
    <submittedName>
        <fullName evidence="8">AAA domain protein</fullName>
    </submittedName>
</protein>
<dbReference type="KEGG" id="acad:UA74_00495"/>
<organism evidence="8 9">
    <name type="scientific">Actinoalloteichus fjordicus</name>
    <dbReference type="NCBI Taxonomy" id="1612552"/>
    <lineage>
        <taxon>Bacteria</taxon>
        <taxon>Bacillati</taxon>
        <taxon>Actinomycetota</taxon>
        <taxon>Actinomycetes</taxon>
        <taxon>Pseudonocardiales</taxon>
        <taxon>Pseudonocardiaceae</taxon>
        <taxon>Actinoalloteichus</taxon>
    </lineage>
</organism>
<keyword evidence="4 5" id="KW-0067">ATP-binding</keyword>
<evidence type="ECO:0000256" key="4">
    <source>
        <dbReference type="ARBA" id="ARBA00022840"/>
    </source>
</evidence>
<dbReference type="GO" id="GO:0005524">
    <property type="term" value="F:ATP binding"/>
    <property type="evidence" value="ECO:0007669"/>
    <property type="project" value="UniProtKB-UniRule"/>
</dbReference>
<gene>
    <name evidence="8" type="ORF">UA74_00495</name>
</gene>
<dbReference type="InterPro" id="IPR014016">
    <property type="entry name" value="UvrD-like_ATP-bd"/>
</dbReference>
<dbReference type="InterPro" id="IPR027417">
    <property type="entry name" value="P-loop_NTPase"/>
</dbReference>
<dbReference type="EMBL" id="CP016076">
    <property type="protein sequence ID" value="APU12198.1"/>
    <property type="molecule type" value="Genomic_DNA"/>
</dbReference>
<reference evidence="9" key="1">
    <citation type="submission" date="2016-06" db="EMBL/GenBank/DDBJ databases">
        <title>Complete genome sequence of Actinoalloteichus fjordicus DSM 46855 (=ADI127-17), type strain of the new species Actinoalloteichus fjordicus.</title>
        <authorList>
            <person name="Ruckert C."/>
            <person name="Nouioui I."/>
            <person name="Willmese J."/>
            <person name="van Wezel G."/>
            <person name="Klenk H.-P."/>
            <person name="Kalinowski J."/>
            <person name="Zotchev S.B."/>
        </authorList>
    </citation>
    <scope>NUCLEOTIDE SEQUENCE [LARGE SCALE GENOMIC DNA]</scope>
    <source>
        <strain evidence="9">ADI127-7</strain>
    </source>
</reference>
<name>A0AAC9L6C5_9PSEU</name>
<accession>A0AAC9L6C5</accession>
<keyword evidence="2 5" id="KW-0378">Hydrolase</keyword>
<feature type="binding site" evidence="5">
    <location>
        <begin position="38"/>
        <end position="45"/>
    </location>
    <ligand>
        <name>ATP</name>
        <dbReference type="ChEBI" id="CHEBI:30616"/>
    </ligand>
</feature>
<evidence type="ECO:0000256" key="6">
    <source>
        <dbReference type="SAM" id="MobiDB-lite"/>
    </source>
</evidence>
<evidence type="ECO:0000256" key="5">
    <source>
        <dbReference type="PROSITE-ProRule" id="PRU00560"/>
    </source>
</evidence>
<dbReference type="PROSITE" id="PS51198">
    <property type="entry name" value="UVRD_HELICASE_ATP_BIND"/>
    <property type="match status" value="1"/>
</dbReference>
<evidence type="ECO:0000313" key="9">
    <source>
        <dbReference type="Proteomes" id="UP000185511"/>
    </source>
</evidence>
<evidence type="ECO:0000256" key="2">
    <source>
        <dbReference type="ARBA" id="ARBA00022801"/>
    </source>
</evidence>
<dbReference type="InterPro" id="IPR000212">
    <property type="entry name" value="DNA_helicase_UvrD/REP"/>
</dbReference>
<dbReference type="AlphaFoldDB" id="A0AAC9L6C5"/>
<evidence type="ECO:0000256" key="3">
    <source>
        <dbReference type="ARBA" id="ARBA00022806"/>
    </source>
</evidence>
<sequence>MADADESTGHGDAGGFRLDPAQDAAAEPVPGGRELLTGGPGTGKTLVALHRIHRSWRGDRAGRLLLTTDTSAGATRLADGLVRLAGREILDRVDVLDVDTVARRTCVGITGRAVRIERDEPTRWAHVLQRAAELDDAERRRYTPDFLAAEYRLVIVGRDLRRLDDYLTASRADRGVVLDGPARTQVWRLATAFEELLAGRGVASRDRTAARAAEFAEAAHGPAAPRVGGYRHIVADLAQEFSPAQCRLLRALVADETGSLLLCVDDRQRIHAPGDAAGAFAASGRLLRLSTGHRNTREIIEFATSVLDPDDASPSTGEVTRTDQTGPEPILWAFDSTTEERDAVVRVVRRWRTEVLADQPPCAVLTPSTRLRDQVDRRLRAARVGTVVLGSDEDIEENRAVRVGVLTSAAGREFSRVALSGIGAESVPPAELLDHIDPGDRPELLRRWRALLYTACTRARDRLLVTWTGEPSALLPQPAAPETRSSPSEQD</sequence>
<dbReference type="SUPFAM" id="SSF52540">
    <property type="entry name" value="P-loop containing nucleoside triphosphate hydrolases"/>
    <property type="match status" value="1"/>
</dbReference>
<dbReference type="GO" id="GO:0005829">
    <property type="term" value="C:cytosol"/>
    <property type="evidence" value="ECO:0007669"/>
    <property type="project" value="TreeGrafter"/>
</dbReference>
<dbReference type="Proteomes" id="UP000185511">
    <property type="component" value="Chromosome"/>
</dbReference>
<dbReference type="PANTHER" id="PTHR11070:SF45">
    <property type="entry name" value="DNA 3'-5' HELICASE"/>
    <property type="match status" value="1"/>
</dbReference>
<dbReference type="Pfam" id="PF00580">
    <property type="entry name" value="UvrD-helicase"/>
    <property type="match status" value="1"/>
</dbReference>
<dbReference type="PANTHER" id="PTHR11070">
    <property type="entry name" value="UVRD / RECB / PCRA DNA HELICASE FAMILY MEMBER"/>
    <property type="match status" value="1"/>
</dbReference>
<dbReference type="GO" id="GO:0000725">
    <property type="term" value="P:recombinational repair"/>
    <property type="evidence" value="ECO:0007669"/>
    <property type="project" value="TreeGrafter"/>
</dbReference>
<dbReference type="RefSeq" id="WP_075737911.1">
    <property type="nucleotide sequence ID" value="NZ_CP016076.1"/>
</dbReference>
<keyword evidence="9" id="KW-1185">Reference proteome</keyword>
<evidence type="ECO:0000256" key="1">
    <source>
        <dbReference type="ARBA" id="ARBA00022741"/>
    </source>
</evidence>
<evidence type="ECO:0000313" key="8">
    <source>
        <dbReference type="EMBL" id="APU12198.1"/>
    </source>
</evidence>